<dbReference type="AlphaFoldDB" id="A0A1G9WH57"/>
<keyword evidence="2" id="KW-1185">Reference proteome</keyword>
<dbReference type="Proteomes" id="UP000187651">
    <property type="component" value="Unassembled WGS sequence"/>
</dbReference>
<proteinExistence type="predicted"/>
<evidence type="ECO:0000313" key="1">
    <source>
        <dbReference type="EMBL" id="SDM83810.1"/>
    </source>
</evidence>
<name>A0A1G9WH57_9FIRM</name>
<protein>
    <submittedName>
        <fullName evidence="1">Uncharacterized protein</fullName>
    </submittedName>
</protein>
<accession>A0A1G9WH57</accession>
<dbReference type="RefSeq" id="WP_074521382.1">
    <property type="nucleotide sequence ID" value="NZ_FNHZ01000003.1"/>
</dbReference>
<sequence length="261" mass="29995">MKTTIKILKGLLLFSIMFIVFKSNHVNANAVYLPAHVSNQNQSDLCNPDYNYYYFIECTIRIDDLGIHWDPINPERFAGKHLVVKPYDRAHEWIEAADGTLIFGYDGPENVHDTEPIYENAQAGSYYIRHTNSGTAANCDNVETNLNAVGWQYRAYLEFWVSGEEACTYSWHTISGAGCTTNGVEEGECIYCHQKTRRSTPALGHDWHWKIDSTASCTQDGKKHEYCSRCQATQVMEQCQNQISYFFSYPFFIPFHFIFSL</sequence>
<dbReference type="EMBL" id="FNHZ01000003">
    <property type="protein sequence ID" value="SDM83810.1"/>
    <property type="molecule type" value="Genomic_DNA"/>
</dbReference>
<reference evidence="2" key="1">
    <citation type="submission" date="2016-10" db="EMBL/GenBank/DDBJ databases">
        <authorList>
            <person name="Varghese N."/>
            <person name="Submissions S."/>
        </authorList>
    </citation>
    <scope>NUCLEOTIDE SEQUENCE [LARGE SCALE GENOMIC DNA]</scope>
    <source>
        <strain evidence="2">M83</strain>
    </source>
</reference>
<organism evidence="1 2">
    <name type="scientific">Lachnospira pectinoschiza</name>
    <dbReference type="NCBI Taxonomy" id="28052"/>
    <lineage>
        <taxon>Bacteria</taxon>
        <taxon>Bacillati</taxon>
        <taxon>Bacillota</taxon>
        <taxon>Clostridia</taxon>
        <taxon>Lachnospirales</taxon>
        <taxon>Lachnospiraceae</taxon>
        <taxon>Lachnospira</taxon>
    </lineage>
</organism>
<evidence type="ECO:0000313" key="2">
    <source>
        <dbReference type="Proteomes" id="UP000187651"/>
    </source>
</evidence>
<gene>
    <name evidence="1" type="ORF">SAMN05216544_1208</name>
</gene>